<keyword evidence="15" id="KW-1185">Reference proteome</keyword>
<dbReference type="FunFam" id="3.40.50.300:FF:001494">
    <property type="entry name" value="Pachytene checkpoint component Pch2"/>
    <property type="match status" value="1"/>
</dbReference>
<dbReference type="Gene3D" id="3.30.260.10">
    <property type="entry name" value="TCP-1-like chaperonin intermediate domain"/>
    <property type="match status" value="1"/>
</dbReference>
<comment type="subunit">
    <text evidence="4">Heterooligomeric complex of about 850 to 900 kDa that forms two stacked rings, 12 to 16 nm in diameter.</text>
</comment>
<dbReference type="PANTHER" id="PTHR11353">
    <property type="entry name" value="CHAPERONIN"/>
    <property type="match status" value="1"/>
</dbReference>
<evidence type="ECO:0000259" key="13">
    <source>
        <dbReference type="SMART" id="SM00382"/>
    </source>
</evidence>
<dbReference type="PROSITE" id="PS00751">
    <property type="entry name" value="TCP1_2"/>
    <property type="match status" value="1"/>
</dbReference>
<dbReference type="InterPro" id="IPR003959">
    <property type="entry name" value="ATPase_AAA_core"/>
</dbReference>
<dbReference type="PROSITE" id="PS00995">
    <property type="entry name" value="TCP1_3"/>
    <property type="match status" value="1"/>
</dbReference>
<evidence type="ECO:0000256" key="2">
    <source>
        <dbReference type="ARBA" id="ARBA00007271"/>
    </source>
</evidence>
<reference evidence="15" key="1">
    <citation type="submission" date="2017-03" db="EMBL/GenBank/DDBJ databases">
        <authorList>
            <person name="Sharma R."/>
            <person name="Thines M."/>
        </authorList>
    </citation>
    <scope>NUCLEOTIDE SEQUENCE [LARGE SCALE GENOMIC DNA]</scope>
</reference>
<dbReference type="EMBL" id="FWEW01000197">
    <property type="protein sequence ID" value="SLM33984.1"/>
    <property type="molecule type" value="Genomic_DNA"/>
</dbReference>
<evidence type="ECO:0000256" key="6">
    <source>
        <dbReference type="ARBA" id="ARBA00022741"/>
    </source>
</evidence>
<dbReference type="NCBIfam" id="TIGR02341">
    <property type="entry name" value="chap_CCT_beta"/>
    <property type="match status" value="1"/>
</dbReference>
<evidence type="ECO:0000256" key="5">
    <source>
        <dbReference type="ARBA" id="ARBA00022490"/>
    </source>
</evidence>
<evidence type="ECO:0000256" key="8">
    <source>
        <dbReference type="ARBA" id="ARBA00023186"/>
    </source>
</evidence>
<accession>A0A1W5CSW8</accession>
<dbReference type="InterPro" id="IPR053374">
    <property type="entry name" value="TCP-1_chaperonin"/>
</dbReference>
<comment type="similarity">
    <text evidence="3 11">Belongs to the TCP-1 chaperonin family.</text>
</comment>
<dbReference type="Proteomes" id="UP000192927">
    <property type="component" value="Unassembled WGS sequence"/>
</dbReference>
<dbReference type="GO" id="GO:0051321">
    <property type="term" value="P:meiotic cell cycle"/>
    <property type="evidence" value="ECO:0007669"/>
    <property type="project" value="UniProtKB-KW"/>
</dbReference>
<dbReference type="InterPro" id="IPR012716">
    <property type="entry name" value="Chap_CCT_beta"/>
</dbReference>
<dbReference type="SUPFAM" id="SSF48592">
    <property type="entry name" value="GroEL equatorial domain-like"/>
    <property type="match status" value="1"/>
</dbReference>
<name>A0A1W5CSW8_9LECA</name>
<comment type="similarity">
    <text evidence="2">Belongs to the AAA ATPase family. PCH2 subfamily.</text>
</comment>
<dbReference type="SUPFAM" id="SSF52029">
    <property type="entry name" value="GroEL apical domain-like"/>
    <property type="match status" value="1"/>
</dbReference>
<dbReference type="PROSITE" id="PS00674">
    <property type="entry name" value="AAA"/>
    <property type="match status" value="1"/>
</dbReference>
<dbReference type="GO" id="GO:0005524">
    <property type="term" value="F:ATP binding"/>
    <property type="evidence" value="ECO:0007669"/>
    <property type="project" value="UniProtKB-KW"/>
</dbReference>
<keyword evidence="9" id="KW-0469">Meiosis</keyword>
<dbReference type="SMART" id="SM00382">
    <property type="entry name" value="AAA"/>
    <property type="match status" value="1"/>
</dbReference>
<dbReference type="GO" id="GO:0016887">
    <property type="term" value="F:ATP hydrolysis activity"/>
    <property type="evidence" value="ECO:0007669"/>
    <property type="project" value="InterPro"/>
</dbReference>
<dbReference type="InterPro" id="IPR017998">
    <property type="entry name" value="Chaperone_TCP-1"/>
</dbReference>
<evidence type="ECO:0000256" key="12">
    <source>
        <dbReference type="SAM" id="MobiDB-lite"/>
    </source>
</evidence>
<dbReference type="InterPro" id="IPR027410">
    <property type="entry name" value="TCP-1-like_intermed_sf"/>
</dbReference>
<dbReference type="PROSITE" id="PS00750">
    <property type="entry name" value="TCP1_1"/>
    <property type="match status" value="1"/>
</dbReference>
<keyword evidence="5" id="KW-0963">Cytoplasm</keyword>
<dbReference type="InterPro" id="IPR027417">
    <property type="entry name" value="P-loop_NTPase"/>
</dbReference>
<dbReference type="InterPro" id="IPR002194">
    <property type="entry name" value="Chaperonin_TCP-1_CS"/>
</dbReference>
<dbReference type="AlphaFoldDB" id="A0A1W5CSW8"/>
<dbReference type="Gene3D" id="3.40.50.300">
    <property type="entry name" value="P-loop containing nucleotide triphosphate hydrolases"/>
    <property type="match status" value="1"/>
</dbReference>
<evidence type="ECO:0000313" key="14">
    <source>
        <dbReference type="EMBL" id="SLM33984.1"/>
    </source>
</evidence>
<dbReference type="Pfam" id="PF00004">
    <property type="entry name" value="AAA"/>
    <property type="match status" value="1"/>
</dbReference>
<dbReference type="GO" id="GO:0005832">
    <property type="term" value="C:chaperonin-containing T-complex"/>
    <property type="evidence" value="ECO:0007669"/>
    <property type="project" value="InterPro"/>
</dbReference>
<keyword evidence="8 11" id="KW-0143">Chaperone</keyword>
<dbReference type="InterPro" id="IPR003960">
    <property type="entry name" value="ATPase_AAA_CS"/>
</dbReference>
<dbReference type="Pfam" id="PF00118">
    <property type="entry name" value="Cpn60_TCP1"/>
    <property type="match status" value="1"/>
</dbReference>
<dbReference type="PRINTS" id="PR00304">
    <property type="entry name" value="TCOMPLEXTCP1"/>
</dbReference>
<dbReference type="InterPro" id="IPR027409">
    <property type="entry name" value="GroEL-like_apical_dom_sf"/>
</dbReference>
<comment type="subcellular location">
    <subcellularLocation>
        <location evidence="1">Cytoplasm</location>
    </subcellularLocation>
</comment>
<dbReference type="InterPro" id="IPR027413">
    <property type="entry name" value="GROEL-like_equatorial_sf"/>
</dbReference>
<dbReference type="SUPFAM" id="SSF54849">
    <property type="entry name" value="GroEL-intermediate domain like"/>
    <property type="match status" value="1"/>
</dbReference>
<dbReference type="FunFam" id="3.50.7.10:FF:000002">
    <property type="entry name" value="T-complex protein 1 subunit beta"/>
    <property type="match status" value="1"/>
</dbReference>
<feature type="compositionally biased region" description="Low complexity" evidence="12">
    <location>
        <begin position="106"/>
        <end position="120"/>
    </location>
</feature>
<feature type="region of interest" description="Disordered" evidence="12">
    <location>
        <begin position="105"/>
        <end position="128"/>
    </location>
</feature>
<dbReference type="Pfam" id="PF23563">
    <property type="entry name" value="TRIP13_N"/>
    <property type="match status" value="1"/>
</dbReference>
<sequence length="953" mass="103947">MIGPQTTSEPGPGPAKPALHIEVCVNGDNADQESFGQEVAKWLRANYTNIEPNQAISAPDLFRDSKKTQYIQVADVTGREGDGAAASLADIDLTVHVFKLDEDPSRTSLFSSHSSSESAGSDGGPDLPQAKVIRLPSKELNGIWESLTFNEPIHVRLLHSVTRMMAFAARQVTARTVVWNRLVLLYGPPGTGKTSLCRALAQKLSIRLGKQYSHSKLIEVHSHSLFSKFFGESGKLVGVLFEEVERLLEKEKETFVCILIDEVESLTSARDQAAGRHEPRDALRAVNALLTALDRLRYRPNVVVLCTSNLIEAMDSAFLDRVDIKQHIPQPSATARYEIYRLCYLELAQAGLIAPVQDYEEDDAGAENGDVERNSPGTVTAATRWRVLNEDALPVYHMMQLQYWRDQNPDSVARKLWAIAEKSDTSFNPTQIFGDDVTEEKGENARLSAFVGAIAVGDLVKSTLGPKGMDKILQSASTGEIMVTNDGATILKSIALDNAAAKVLVNISKVQDDEVGDGTTSVTVLAAELLREAEKLVDKKIHPQTIIEGYRIASHAALSALEKTAVDHSKDSAAFRRDLLAIARTTLSSKVLSQDRDQFAELACDAVLRMKGSADLSHIQIIKKAGGKLSDSYLDEGFILDKRIGVNQAKRLENAKILVANTAMDTDKIKIFGARVKVESTGKLAELEKAEKEKMKAKVEKIKAHGINCFVNRQLIYNWPEQLFADAGIMSIEHADFDGIERLALVTGGEITSTFDHPESVKLGHCDLIEEVIIGEDTLIKFSGVAKGQACTIVLRGATEQLLDEAERSLHDALAVLSQTVREPKTTLGGGCAEMVMAKAVDQAARRVAGKKAIAVDSFATALRQLPTILADNAGFDSSDLVARLREEIYRGMTSSGLDLMTPGGGIADMREMGVVESYKLKRAVVSSASEAAELLLRVDNIIRSAPRKRDRM</sequence>
<evidence type="ECO:0000256" key="4">
    <source>
        <dbReference type="ARBA" id="ARBA00011531"/>
    </source>
</evidence>
<dbReference type="SUPFAM" id="SSF52540">
    <property type="entry name" value="P-loop containing nucleoside triphosphate hydrolases"/>
    <property type="match status" value="1"/>
</dbReference>
<dbReference type="CDD" id="cd03336">
    <property type="entry name" value="TCP1_beta"/>
    <property type="match status" value="1"/>
</dbReference>
<protein>
    <recommendedName>
        <fullName evidence="10">CCT-beta</fullName>
    </recommendedName>
</protein>
<evidence type="ECO:0000256" key="7">
    <source>
        <dbReference type="ARBA" id="ARBA00022840"/>
    </source>
</evidence>
<evidence type="ECO:0000256" key="11">
    <source>
        <dbReference type="RuleBase" id="RU004187"/>
    </source>
</evidence>
<keyword evidence="6 11" id="KW-0547">Nucleotide-binding</keyword>
<feature type="domain" description="AAA+ ATPase" evidence="13">
    <location>
        <begin position="179"/>
        <end position="332"/>
    </location>
</feature>
<dbReference type="InterPro" id="IPR003593">
    <property type="entry name" value="AAA+_ATPase"/>
</dbReference>
<organism evidence="14 15">
    <name type="scientific">Lasallia pustulata</name>
    <dbReference type="NCBI Taxonomy" id="136370"/>
    <lineage>
        <taxon>Eukaryota</taxon>
        <taxon>Fungi</taxon>
        <taxon>Dikarya</taxon>
        <taxon>Ascomycota</taxon>
        <taxon>Pezizomycotina</taxon>
        <taxon>Lecanoromycetes</taxon>
        <taxon>OSLEUM clade</taxon>
        <taxon>Umbilicariomycetidae</taxon>
        <taxon>Umbilicariales</taxon>
        <taxon>Umbilicariaceae</taxon>
        <taxon>Lasallia</taxon>
    </lineage>
</organism>
<dbReference type="InterPro" id="IPR002423">
    <property type="entry name" value="Cpn60/GroEL/TCP-1"/>
</dbReference>
<evidence type="ECO:0000313" key="15">
    <source>
        <dbReference type="Proteomes" id="UP000192927"/>
    </source>
</evidence>
<dbReference type="GO" id="GO:0140662">
    <property type="term" value="F:ATP-dependent protein folding chaperone"/>
    <property type="evidence" value="ECO:0007669"/>
    <property type="project" value="InterPro"/>
</dbReference>
<evidence type="ECO:0000256" key="10">
    <source>
        <dbReference type="ARBA" id="ARBA00033237"/>
    </source>
</evidence>
<keyword evidence="7 11" id="KW-0067">ATP-binding</keyword>
<dbReference type="Gene3D" id="1.10.560.10">
    <property type="entry name" value="GroEL-like equatorial domain"/>
    <property type="match status" value="1"/>
</dbReference>
<evidence type="ECO:0000256" key="3">
    <source>
        <dbReference type="ARBA" id="ARBA00008020"/>
    </source>
</evidence>
<dbReference type="Gene3D" id="3.50.7.10">
    <property type="entry name" value="GroEL"/>
    <property type="match status" value="1"/>
</dbReference>
<dbReference type="NCBIfam" id="NF041083">
    <property type="entry name" value="thermosome_beta"/>
    <property type="match status" value="1"/>
</dbReference>
<proteinExistence type="inferred from homology"/>
<evidence type="ECO:0000256" key="9">
    <source>
        <dbReference type="ARBA" id="ARBA00023254"/>
    </source>
</evidence>
<dbReference type="GO" id="GO:0051082">
    <property type="term" value="F:unfolded protein binding"/>
    <property type="evidence" value="ECO:0007669"/>
    <property type="project" value="InterPro"/>
</dbReference>
<dbReference type="FunFam" id="1.10.560.10:FF:000017">
    <property type="entry name" value="T-complex protein 1 subunit eta"/>
    <property type="match status" value="1"/>
</dbReference>
<evidence type="ECO:0000256" key="1">
    <source>
        <dbReference type="ARBA" id="ARBA00004496"/>
    </source>
</evidence>